<comment type="caution">
    <text evidence="7">The sequence shown here is derived from an EMBL/GenBank/DDBJ whole genome shotgun (WGS) entry which is preliminary data.</text>
</comment>
<evidence type="ECO:0000313" key="7">
    <source>
        <dbReference type="EMBL" id="MBT1540217.1"/>
    </source>
</evidence>
<dbReference type="GeneID" id="99624059"/>
<feature type="transmembrane region" description="Helical" evidence="6">
    <location>
        <begin position="140"/>
        <end position="160"/>
    </location>
</feature>
<keyword evidence="4 6" id="KW-1133">Transmembrane helix</keyword>
<evidence type="ECO:0000256" key="5">
    <source>
        <dbReference type="ARBA" id="ARBA00023136"/>
    </source>
</evidence>
<evidence type="ECO:0000256" key="2">
    <source>
        <dbReference type="ARBA" id="ARBA00022475"/>
    </source>
</evidence>
<protein>
    <submittedName>
        <fullName evidence="7">Flippase-like domain-containing protein</fullName>
    </submittedName>
</protein>
<dbReference type="AlphaFoldDB" id="A0A9Q2ZNI9"/>
<evidence type="ECO:0000256" key="1">
    <source>
        <dbReference type="ARBA" id="ARBA00004651"/>
    </source>
</evidence>
<dbReference type="Pfam" id="PF03706">
    <property type="entry name" value="LPG_synthase_TM"/>
    <property type="match status" value="1"/>
</dbReference>
<evidence type="ECO:0000256" key="6">
    <source>
        <dbReference type="SAM" id="Phobius"/>
    </source>
</evidence>
<proteinExistence type="predicted"/>
<feature type="transmembrane region" description="Helical" evidence="6">
    <location>
        <begin position="252"/>
        <end position="272"/>
    </location>
</feature>
<name>A0A9Q2ZNI9_9MICO</name>
<organism evidence="7 8">
    <name type="scientific">Curtobacterium flaccumfaciens pv. flaccumfaciens</name>
    <dbReference type="NCBI Taxonomy" id="138532"/>
    <lineage>
        <taxon>Bacteria</taxon>
        <taxon>Bacillati</taxon>
        <taxon>Actinomycetota</taxon>
        <taxon>Actinomycetes</taxon>
        <taxon>Micrococcales</taxon>
        <taxon>Microbacteriaceae</taxon>
        <taxon>Curtobacterium</taxon>
    </lineage>
</organism>
<dbReference type="GO" id="GO:0005886">
    <property type="term" value="C:plasma membrane"/>
    <property type="evidence" value="ECO:0007669"/>
    <property type="project" value="UniProtKB-SubCell"/>
</dbReference>
<feature type="transmembrane region" description="Helical" evidence="6">
    <location>
        <begin position="22"/>
        <end position="43"/>
    </location>
</feature>
<dbReference type="RefSeq" id="WP_017888770.1">
    <property type="nucleotide sequence ID" value="NZ_JAHEWX010000001.1"/>
</dbReference>
<accession>A0A9Q2ZNI9</accession>
<evidence type="ECO:0000256" key="3">
    <source>
        <dbReference type="ARBA" id="ARBA00022692"/>
    </source>
</evidence>
<reference evidence="7" key="1">
    <citation type="submission" date="2021-05" db="EMBL/GenBank/DDBJ databases">
        <title>Whole genome sequence of Curtobacterium flaccumfaciens pv. flaccumfaciens strain CFBP 3417.</title>
        <authorList>
            <person name="Osdaghi E."/>
            <person name="Taghouti G."/>
            <person name="Portier P."/>
            <person name="Fazliarab A."/>
            <person name="Taghavi S.M."/>
            <person name="Briand M."/>
            <person name="Le-Saux M."/>
            <person name="Jacques M.-A."/>
        </authorList>
    </citation>
    <scope>NUCLEOTIDE SEQUENCE</scope>
    <source>
        <strain evidence="7">CFBP 3417</strain>
    </source>
</reference>
<comment type="subcellular location">
    <subcellularLocation>
        <location evidence="1">Cell membrane</location>
        <topology evidence="1">Multi-pass membrane protein</topology>
    </subcellularLocation>
</comment>
<gene>
    <name evidence="7" type="ORF">KK103_00430</name>
</gene>
<keyword evidence="2" id="KW-1003">Cell membrane</keyword>
<sequence length="343" mass="36657">MSVSTSDTPAPEGKRPSKRRRFLGKAIPIVFYVLLAVFLVLYVRGVDWGQLAGLDWQWSWVALATVISLGFRYWGVGIWFYLLRRLGATGLKGSGVTLTYVYAKSWMGRYIPGAATWIIGKVYFASKHGVSKARLGVSGLLEGALQIAATLALALVLLLIDPRTHNLDPWLIVLMIAAFVGCVVCLIPRVFVFLIGIALKILRRKPLEADVRPNLGTVLGGAGLYVAGAVLSGTAYYFITLGVYPSLKITDAAFVIGAASMASAISMLAVFAPGGLGVREGVQALLLALVMPVPIALVVVVVTRVWSLAVDGLFLLCAAAPTWFRRDRPTDDPSAVEGGVPAA</sequence>
<evidence type="ECO:0000313" key="8">
    <source>
        <dbReference type="Proteomes" id="UP000709437"/>
    </source>
</evidence>
<evidence type="ECO:0000256" key="4">
    <source>
        <dbReference type="ARBA" id="ARBA00022989"/>
    </source>
</evidence>
<feature type="transmembrane region" description="Helical" evidence="6">
    <location>
        <begin position="284"/>
        <end position="302"/>
    </location>
</feature>
<keyword evidence="5 6" id="KW-0472">Membrane</keyword>
<feature type="transmembrane region" description="Helical" evidence="6">
    <location>
        <begin position="58"/>
        <end position="82"/>
    </location>
</feature>
<feature type="transmembrane region" description="Helical" evidence="6">
    <location>
        <begin position="214"/>
        <end position="240"/>
    </location>
</feature>
<dbReference type="InterPro" id="IPR022791">
    <property type="entry name" value="L-PG_synthase/AglD"/>
</dbReference>
<feature type="transmembrane region" description="Helical" evidence="6">
    <location>
        <begin position="172"/>
        <end position="202"/>
    </location>
</feature>
<dbReference type="EMBL" id="JAHEWX010000001">
    <property type="protein sequence ID" value="MBT1540217.1"/>
    <property type="molecule type" value="Genomic_DNA"/>
</dbReference>
<keyword evidence="3 6" id="KW-0812">Transmembrane</keyword>
<dbReference type="Proteomes" id="UP000709437">
    <property type="component" value="Unassembled WGS sequence"/>
</dbReference>